<proteinExistence type="predicted"/>
<accession>A0A5E4MKZ7</accession>
<name>A0A5E4MKZ7_9HEMI</name>
<organism evidence="2 3">
    <name type="scientific">Cinara cedri</name>
    <dbReference type="NCBI Taxonomy" id="506608"/>
    <lineage>
        <taxon>Eukaryota</taxon>
        <taxon>Metazoa</taxon>
        <taxon>Ecdysozoa</taxon>
        <taxon>Arthropoda</taxon>
        <taxon>Hexapoda</taxon>
        <taxon>Insecta</taxon>
        <taxon>Pterygota</taxon>
        <taxon>Neoptera</taxon>
        <taxon>Paraneoptera</taxon>
        <taxon>Hemiptera</taxon>
        <taxon>Sternorrhyncha</taxon>
        <taxon>Aphidomorpha</taxon>
        <taxon>Aphidoidea</taxon>
        <taxon>Aphididae</taxon>
        <taxon>Lachninae</taxon>
        <taxon>Cinara</taxon>
    </lineage>
</organism>
<evidence type="ECO:0000313" key="2">
    <source>
        <dbReference type="EMBL" id="VVC32899.1"/>
    </source>
</evidence>
<evidence type="ECO:0000256" key="1">
    <source>
        <dbReference type="SAM" id="MobiDB-lite"/>
    </source>
</evidence>
<dbReference type="EMBL" id="CABPRJ010000960">
    <property type="protein sequence ID" value="VVC32899.1"/>
    <property type="molecule type" value="Genomic_DNA"/>
</dbReference>
<gene>
    <name evidence="2" type="ORF">CINCED_3A021554</name>
</gene>
<keyword evidence="3" id="KW-1185">Reference proteome</keyword>
<dbReference type="AlphaFoldDB" id="A0A5E4MKZ7"/>
<sequence>MRFSELVSVHSPPNLYKPHRRSRYKEGQRKEKIGQGMVWKTVDPGRRSGWIWRCTEENGKQYVGQLPVTGRLFGPREDFGRPRRRRRE</sequence>
<feature type="region of interest" description="Disordered" evidence="1">
    <location>
        <begin position="1"/>
        <end position="31"/>
    </location>
</feature>
<protein>
    <submittedName>
        <fullName evidence="2">Uncharacterized protein</fullName>
    </submittedName>
</protein>
<evidence type="ECO:0000313" key="3">
    <source>
        <dbReference type="Proteomes" id="UP000325440"/>
    </source>
</evidence>
<dbReference type="Proteomes" id="UP000325440">
    <property type="component" value="Unassembled WGS sequence"/>
</dbReference>
<reference evidence="2 3" key="1">
    <citation type="submission" date="2019-08" db="EMBL/GenBank/DDBJ databases">
        <authorList>
            <person name="Alioto T."/>
            <person name="Alioto T."/>
            <person name="Gomez Garrido J."/>
        </authorList>
    </citation>
    <scope>NUCLEOTIDE SEQUENCE [LARGE SCALE GENOMIC DNA]</scope>
</reference>